<gene>
    <name evidence="3" type="ORF">ACFQ34_20120</name>
</gene>
<comment type="caution">
    <text evidence="3">The sequence shown here is derived from an EMBL/GenBank/DDBJ whole genome shotgun (WGS) entry which is preliminary data.</text>
</comment>
<dbReference type="Proteomes" id="UP001597182">
    <property type="component" value="Unassembled WGS sequence"/>
</dbReference>
<reference evidence="4" key="1">
    <citation type="journal article" date="2019" name="Int. J. Syst. Evol. Microbiol.">
        <title>The Global Catalogue of Microorganisms (GCM) 10K type strain sequencing project: providing services to taxonomists for standard genome sequencing and annotation.</title>
        <authorList>
            <consortium name="The Broad Institute Genomics Platform"/>
            <consortium name="The Broad Institute Genome Sequencing Center for Infectious Disease"/>
            <person name="Wu L."/>
            <person name="Ma J."/>
        </authorList>
    </citation>
    <scope>NUCLEOTIDE SEQUENCE [LARGE SCALE GENOMIC DNA]</scope>
    <source>
        <strain evidence="4">CCUG 49018</strain>
    </source>
</reference>
<dbReference type="InterPro" id="IPR011576">
    <property type="entry name" value="Pyridox_Oxase_N"/>
</dbReference>
<feature type="domain" description="Pyridoxamine 5'-phosphate oxidase N-terminal" evidence="2">
    <location>
        <begin position="7"/>
        <end position="129"/>
    </location>
</feature>
<dbReference type="InterPro" id="IPR019920">
    <property type="entry name" value="F420-binding_dom_put"/>
</dbReference>
<name>A0ABW3VJZ7_9PSEU</name>
<dbReference type="InterPro" id="IPR012349">
    <property type="entry name" value="Split_barrel_FMN-bd"/>
</dbReference>
<dbReference type="NCBIfam" id="TIGR03618">
    <property type="entry name" value="Rv1155_F420"/>
    <property type="match status" value="1"/>
</dbReference>
<dbReference type="Pfam" id="PF01243">
    <property type="entry name" value="PNPOx_N"/>
    <property type="match status" value="1"/>
</dbReference>
<keyword evidence="1 3" id="KW-0560">Oxidoreductase</keyword>
<dbReference type="Gene3D" id="2.30.110.10">
    <property type="entry name" value="Electron Transport, Fmn-binding Protein, Chain A"/>
    <property type="match status" value="1"/>
</dbReference>
<proteinExistence type="predicted"/>
<protein>
    <submittedName>
        <fullName evidence="3">PPOX class F420-dependent oxidoreductase</fullName>
        <ecNumber evidence="3">1.-.-.-</ecNumber>
    </submittedName>
</protein>
<evidence type="ECO:0000313" key="4">
    <source>
        <dbReference type="Proteomes" id="UP001597182"/>
    </source>
</evidence>
<dbReference type="InterPro" id="IPR052019">
    <property type="entry name" value="F420H2_bilvrd_red/Heme_oxyg"/>
</dbReference>
<evidence type="ECO:0000256" key="1">
    <source>
        <dbReference type="ARBA" id="ARBA00023002"/>
    </source>
</evidence>
<organism evidence="3 4">
    <name type="scientific">Pseudonocardia benzenivorans</name>
    <dbReference type="NCBI Taxonomy" id="228005"/>
    <lineage>
        <taxon>Bacteria</taxon>
        <taxon>Bacillati</taxon>
        <taxon>Actinomycetota</taxon>
        <taxon>Actinomycetes</taxon>
        <taxon>Pseudonocardiales</taxon>
        <taxon>Pseudonocardiaceae</taxon>
        <taxon>Pseudonocardia</taxon>
    </lineage>
</organism>
<dbReference type="SUPFAM" id="SSF50475">
    <property type="entry name" value="FMN-binding split barrel"/>
    <property type="match status" value="1"/>
</dbReference>
<sequence length="132" mass="14965">MTDVVPTEFADLLERPLLGHLATARRDGAPQVNPMWFLWDGTHLLFTHTSRRAKFRNVAAEPRVAMSVVDPDNPSRYLEVRGTVERVDEDPTGAFYVTLAQRYSRPPRPPADAADRVVLVVRPESVSFQRPR</sequence>
<evidence type="ECO:0000313" key="3">
    <source>
        <dbReference type="EMBL" id="MFD1235602.1"/>
    </source>
</evidence>
<dbReference type="PANTHER" id="PTHR35176:SF6">
    <property type="entry name" value="HEME OXYGENASE HI_0854-RELATED"/>
    <property type="match status" value="1"/>
</dbReference>
<dbReference type="EMBL" id="JBHTMB010000166">
    <property type="protein sequence ID" value="MFD1235602.1"/>
    <property type="molecule type" value="Genomic_DNA"/>
</dbReference>
<keyword evidence="4" id="KW-1185">Reference proteome</keyword>
<dbReference type="EC" id="1.-.-.-" evidence="3"/>
<dbReference type="GO" id="GO:0016491">
    <property type="term" value="F:oxidoreductase activity"/>
    <property type="evidence" value="ECO:0007669"/>
    <property type="project" value="UniProtKB-KW"/>
</dbReference>
<dbReference type="PANTHER" id="PTHR35176">
    <property type="entry name" value="HEME OXYGENASE HI_0854-RELATED"/>
    <property type="match status" value="1"/>
</dbReference>
<evidence type="ECO:0000259" key="2">
    <source>
        <dbReference type="Pfam" id="PF01243"/>
    </source>
</evidence>
<accession>A0ABW3VJZ7</accession>
<dbReference type="RefSeq" id="WP_013672513.1">
    <property type="nucleotide sequence ID" value="NZ_BAABKS010000085.1"/>
</dbReference>